<evidence type="ECO:0000256" key="1">
    <source>
        <dbReference type="ARBA" id="ARBA00023015"/>
    </source>
</evidence>
<accession>A0A841DWI8</accession>
<dbReference type="SUPFAM" id="SSF46689">
    <property type="entry name" value="Homeodomain-like"/>
    <property type="match status" value="1"/>
</dbReference>
<dbReference type="PANTHER" id="PTHR30055:SF151">
    <property type="entry name" value="TRANSCRIPTIONAL REGULATORY PROTEIN"/>
    <property type="match status" value="1"/>
</dbReference>
<feature type="domain" description="Tetracycline repressor TetR C-terminal" evidence="4">
    <location>
        <begin position="127"/>
        <end position="262"/>
    </location>
</feature>
<evidence type="ECO:0000256" key="3">
    <source>
        <dbReference type="ARBA" id="ARBA00023163"/>
    </source>
</evidence>
<dbReference type="GO" id="GO:0000976">
    <property type="term" value="F:transcription cis-regulatory region binding"/>
    <property type="evidence" value="ECO:0007669"/>
    <property type="project" value="TreeGrafter"/>
</dbReference>
<dbReference type="RefSeq" id="WP_184839746.1">
    <property type="nucleotide sequence ID" value="NZ_BAAAVN010000026.1"/>
</dbReference>
<proteinExistence type="predicted"/>
<protein>
    <submittedName>
        <fullName evidence="5">AcrR family transcriptional regulator</fullName>
    </submittedName>
</protein>
<keyword evidence="3" id="KW-0804">Transcription</keyword>
<evidence type="ECO:0000313" key="6">
    <source>
        <dbReference type="Proteomes" id="UP000558997"/>
    </source>
</evidence>
<evidence type="ECO:0000256" key="2">
    <source>
        <dbReference type="ARBA" id="ARBA00023125"/>
    </source>
</evidence>
<sequence length="270" mass="29505">MRAADRSTVLGSVWLRDEPEPTRAPLTRAEIVTTAIHLLDRDGLDRFSMRTMAAELGTAATSALYWRIATKDDLLELVVDEILALDNPLTLNQEPPAQLATEQLTPKGAAPGRRAAGQVARGNAVPRRGDWRDRVSEVVHAAYWALSEHPWAAQLLPTHAGLGPNYQALTESVQQILTEARFKGTHLDAAMSAIFHYLIGSAVTDAAWRAVVRRSGLPESTWAQQSADRIGVDPTHLTAYLNPQSQAGPQSRFTTGLRAILTALRPRQLS</sequence>
<keyword evidence="2" id="KW-0238">DNA-binding</keyword>
<reference evidence="5 6" key="1">
    <citation type="submission" date="2020-08" db="EMBL/GenBank/DDBJ databases">
        <title>Sequencing the genomes of 1000 actinobacteria strains.</title>
        <authorList>
            <person name="Klenk H.-P."/>
        </authorList>
    </citation>
    <scope>NUCLEOTIDE SEQUENCE [LARGE SCALE GENOMIC DNA]</scope>
    <source>
        <strain evidence="5 6">DSM 17294</strain>
    </source>
</reference>
<dbReference type="AlphaFoldDB" id="A0A841DWI8"/>
<dbReference type="InterPro" id="IPR050109">
    <property type="entry name" value="HTH-type_TetR-like_transc_reg"/>
</dbReference>
<keyword evidence="1" id="KW-0805">Transcription regulation</keyword>
<dbReference type="Gene3D" id="1.10.10.60">
    <property type="entry name" value="Homeodomain-like"/>
    <property type="match status" value="1"/>
</dbReference>
<dbReference type="EMBL" id="JACHNF010000001">
    <property type="protein sequence ID" value="MBB5982489.1"/>
    <property type="molecule type" value="Genomic_DNA"/>
</dbReference>
<dbReference type="Gene3D" id="1.10.357.10">
    <property type="entry name" value="Tetracycline Repressor, domain 2"/>
    <property type="match status" value="1"/>
</dbReference>
<evidence type="ECO:0000259" key="4">
    <source>
        <dbReference type="Pfam" id="PF02909"/>
    </source>
</evidence>
<dbReference type="SUPFAM" id="SSF48498">
    <property type="entry name" value="Tetracyclin repressor-like, C-terminal domain"/>
    <property type="match status" value="1"/>
</dbReference>
<dbReference type="Pfam" id="PF02909">
    <property type="entry name" value="TetR_C_1"/>
    <property type="match status" value="1"/>
</dbReference>
<dbReference type="InterPro" id="IPR036271">
    <property type="entry name" value="Tet_transcr_reg_TetR-rel_C_sf"/>
</dbReference>
<organism evidence="5 6">
    <name type="scientific">Kribbella solani</name>
    <dbReference type="NCBI Taxonomy" id="236067"/>
    <lineage>
        <taxon>Bacteria</taxon>
        <taxon>Bacillati</taxon>
        <taxon>Actinomycetota</taxon>
        <taxon>Actinomycetes</taxon>
        <taxon>Propionibacteriales</taxon>
        <taxon>Kribbellaceae</taxon>
        <taxon>Kribbella</taxon>
    </lineage>
</organism>
<dbReference type="InterPro" id="IPR004111">
    <property type="entry name" value="Repressor_TetR_C"/>
</dbReference>
<evidence type="ECO:0000313" key="5">
    <source>
        <dbReference type="EMBL" id="MBB5982489.1"/>
    </source>
</evidence>
<dbReference type="PANTHER" id="PTHR30055">
    <property type="entry name" value="HTH-TYPE TRANSCRIPTIONAL REGULATOR RUTR"/>
    <property type="match status" value="1"/>
</dbReference>
<name>A0A841DWI8_9ACTN</name>
<dbReference type="GO" id="GO:0045892">
    <property type="term" value="P:negative regulation of DNA-templated transcription"/>
    <property type="evidence" value="ECO:0007669"/>
    <property type="project" value="InterPro"/>
</dbReference>
<gene>
    <name evidence="5" type="ORF">HDA44_005830</name>
</gene>
<keyword evidence="6" id="KW-1185">Reference proteome</keyword>
<dbReference type="InterPro" id="IPR009057">
    <property type="entry name" value="Homeodomain-like_sf"/>
</dbReference>
<comment type="caution">
    <text evidence="5">The sequence shown here is derived from an EMBL/GenBank/DDBJ whole genome shotgun (WGS) entry which is preliminary data.</text>
</comment>
<dbReference type="GO" id="GO:0003700">
    <property type="term" value="F:DNA-binding transcription factor activity"/>
    <property type="evidence" value="ECO:0007669"/>
    <property type="project" value="TreeGrafter"/>
</dbReference>
<dbReference type="Proteomes" id="UP000558997">
    <property type="component" value="Unassembled WGS sequence"/>
</dbReference>